<feature type="domain" description="Baseplate J-like C-terminal" evidence="2">
    <location>
        <begin position="216"/>
        <end position="296"/>
    </location>
</feature>
<feature type="domain" description="Baseplate J-like central" evidence="1">
    <location>
        <begin position="138"/>
        <end position="209"/>
    </location>
</feature>
<dbReference type="InterPro" id="IPR052726">
    <property type="entry name" value="Phage_Baseplate_Hub"/>
</dbReference>
<accession>A0AA41BV08</accession>
<dbReference type="InterPro" id="IPR058531">
    <property type="entry name" value="Baseplate_J_M"/>
</dbReference>
<dbReference type="InterPro" id="IPR014507">
    <property type="entry name" value="Baseplate_assembly_J_pred"/>
</dbReference>
<dbReference type="EMBL" id="JADMKS010000001">
    <property type="protein sequence ID" value="MBF6635565.1"/>
    <property type="molecule type" value="Genomic_DNA"/>
</dbReference>
<reference evidence="3" key="1">
    <citation type="submission" date="2020-11" db="EMBL/GenBank/DDBJ databases">
        <authorList>
            <person name="Lee S.D."/>
        </authorList>
    </citation>
    <scope>NUCLEOTIDE SEQUENCE</scope>
    <source>
        <strain evidence="3">SAP-2</strain>
    </source>
</reference>
<gene>
    <name evidence="3" type="ORF">ITX54_02650</name>
</gene>
<protein>
    <submittedName>
        <fullName evidence="3">Baseplate assembly protein</fullName>
    </submittedName>
</protein>
<dbReference type="Proteomes" id="UP000705283">
    <property type="component" value="Unassembled WGS sequence"/>
</dbReference>
<name>A0AA41BV08_9GAMM</name>
<comment type="caution">
    <text evidence="3">The sequence shown here is derived from an EMBL/GenBank/DDBJ whole genome shotgun (WGS) entry which is preliminary data.</text>
</comment>
<evidence type="ECO:0000313" key="4">
    <source>
        <dbReference type="Proteomes" id="UP000705283"/>
    </source>
</evidence>
<dbReference type="InterPro" id="IPR058530">
    <property type="entry name" value="Baseplate_J-like_C"/>
</dbReference>
<organism evidence="3 4">
    <name type="scientific">Rouxiella silvae</name>
    <dbReference type="NCBI Taxonomy" id="1646373"/>
    <lineage>
        <taxon>Bacteria</taxon>
        <taxon>Pseudomonadati</taxon>
        <taxon>Pseudomonadota</taxon>
        <taxon>Gammaproteobacteria</taxon>
        <taxon>Enterobacterales</taxon>
        <taxon>Yersiniaceae</taxon>
        <taxon>Rouxiella</taxon>
    </lineage>
</organism>
<proteinExistence type="predicted"/>
<evidence type="ECO:0000259" key="1">
    <source>
        <dbReference type="Pfam" id="PF26078"/>
    </source>
</evidence>
<dbReference type="PIRSF" id="PIRSF020481">
    <property type="entry name" value="BAP"/>
    <property type="match status" value="1"/>
</dbReference>
<evidence type="ECO:0000313" key="3">
    <source>
        <dbReference type="EMBL" id="MBF6635565.1"/>
    </source>
</evidence>
<dbReference type="RefSeq" id="WP_194977459.1">
    <property type="nucleotide sequence ID" value="NZ_JADMKS010000001.1"/>
</dbReference>
<dbReference type="Pfam" id="PF26078">
    <property type="entry name" value="Baseplate_J_M"/>
    <property type="match status" value="1"/>
</dbReference>
<evidence type="ECO:0000259" key="2">
    <source>
        <dbReference type="Pfam" id="PF26079"/>
    </source>
</evidence>
<reference evidence="3" key="2">
    <citation type="submission" date="2022-09" db="EMBL/GenBank/DDBJ databases">
        <title>Rouxiella aceris sp. nov., isolated from tree sap and emended description of the genus Rhouxiella.</title>
        <authorList>
            <person name="Kim I.S."/>
        </authorList>
    </citation>
    <scope>NUCLEOTIDE SEQUENCE</scope>
    <source>
        <strain evidence="3">SAP-2</strain>
    </source>
</reference>
<dbReference type="Pfam" id="PF26079">
    <property type="entry name" value="Baseplate_J_C"/>
    <property type="match status" value="1"/>
</dbReference>
<dbReference type="AlphaFoldDB" id="A0AA41BV08"/>
<sequence>MSAVIDLSQLPAPDVVETLDYETLFAERKARLISLYPVEEQEVIARTLSLESEPLVKLLQENAYRELLLRQRVNEAAQAVMVAYARANDLDQLGANNKVQRRVITPADANAVPPVAAEMESDADLRQRIPAAFEGMSVAGPTGAYEYHALSASGQVADASATSPAPAEVVVTILSREGDGTASPELLATVSAVLNDEYMRPVGDRVTVQSAQIVNYQIEAKVFVYPGPAIEPILADAKARLVAYINEMRRLGRDIRHSAIYAALTAQGVQHVELTSPPADVVLDKTQAANCTAYTITSGGSDE</sequence>
<dbReference type="PANTHER" id="PTHR35862">
    <property type="entry name" value="FELS-2 PROPHAGE PROTEIN"/>
    <property type="match status" value="1"/>
</dbReference>
<dbReference type="PANTHER" id="PTHR35862:SF1">
    <property type="entry name" value="FELS-2 PROPHAGE PROTEIN"/>
    <property type="match status" value="1"/>
</dbReference>